<comment type="caution">
    <text evidence="2">The sequence shown here is derived from an EMBL/GenBank/DDBJ whole genome shotgun (WGS) entry which is preliminary data.</text>
</comment>
<keyword evidence="1" id="KW-0472">Membrane</keyword>
<protein>
    <recommendedName>
        <fullName evidence="4">Transmembrane protein</fullName>
    </recommendedName>
</protein>
<feature type="transmembrane region" description="Helical" evidence="1">
    <location>
        <begin position="35"/>
        <end position="53"/>
    </location>
</feature>
<dbReference type="EMBL" id="PSQE01000003">
    <property type="protein sequence ID" value="RHN70224.1"/>
    <property type="molecule type" value="Genomic_DNA"/>
</dbReference>
<evidence type="ECO:0000256" key="1">
    <source>
        <dbReference type="SAM" id="Phobius"/>
    </source>
</evidence>
<keyword evidence="1" id="KW-1133">Transmembrane helix</keyword>
<gene>
    <name evidence="2" type="ORF">MtrunA17_Chr3g0133231</name>
</gene>
<dbReference type="Proteomes" id="UP000265566">
    <property type="component" value="Chromosome 3"/>
</dbReference>
<feature type="transmembrane region" description="Helical" evidence="1">
    <location>
        <begin position="59"/>
        <end position="79"/>
    </location>
</feature>
<evidence type="ECO:0008006" key="4">
    <source>
        <dbReference type="Google" id="ProtNLM"/>
    </source>
</evidence>
<accession>A0A396J0K5</accession>
<name>A0A396J0K5_MEDTR</name>
<evidence type="ECO:0000313" key="3">
    <source>
        <dbReference type="Proteomes" id="UP000265566"/>
    </source>
</evidence>
<dbReference type="AlphaFoldDB" id="A0A396J0K5"/>
<reference evidence="3" key="1">
    <citation type="journal article" date="2018" name="Nat. Plants">
        <title>Whole-genome landscape of Medicago truncatula symbiotic genes.</title>
        <authorList>
            <person name="Pecrix Y."/>
            <person name="Staton S.E."/>
            <person name="Sallet E."/>
            <person name="Lelandais-Briere C."/>
            <person name="Moreau S."/>
            <person name="Carrere S."/>
            <person name="Blein T."/>
            <person name="Jardinaud M.F."/>
            <person name="Latrasse D."/>
            <person name="Zouine M."/>
            <person name="Zahm M."/>
            <person name="Kreplak J."/>
            <person name="Mayjonade B."/>
            <person name="Satge C."/>
            <person name="Perez M."/>
            <person name="Cauet S."/>
            <person name="Marande W."/>
            <person name="Chantry-Darmon C."/>
            <person name="Lopez-Roques C."/>
            <person name="Bouchez O."/>
            <person name="Berard A."/>
            <person name="Debelle F."/>
            <person name="Munos S."/>
            <person name="Bendahmane A."/>
            <person name="Berges H."/>
            <person name="Niebel A."/>
            <person name="Buitink J."/>
            <person name="Frugier F."/>
            <person name="Benhamed M."/>
            <person name="Crespi M."/>
            <person name="Gouzy J."/>
            <person name="Gamas P."/>
        </authorList>
    </citation>
    <scope>NUCLEOTIDE SEQUENCE [LARGE SCALE GENOMIC DNA]</scope>
    <source>
        <strain evidence="3">cv. Jemalong A17</strain>
    </source>
</reference>
<evidence type="ECO:0000313" key="2">
    <source>
        <dbReference type="EMBL" id="RHN70224.1"/>
    </source>
</evidence>
<sequence>MLWPRPPSWKSQVWSSLYQDGDWYWVNRHSWWSRLLWALLIRLLLEILLRVLLIWELLVWLLLVWLLLVWISWELRILWYLRILRYLRMVICLLKRVRGGCDGSNVLIGWISLLRPSMSHHTDFLFFLPREMVPGLLGPTGRSCILY</sequence>
<proteinExistence type="predicted"/>
<dbReference type="Gramene" id="rna18782">
    <property type="protein sequence ID" value="RHN70224.1"/>
    <property type="gene ID" value="gene18782"/>
</dbReference>
<organism evidence="2 3">
    <name type="scientific">Medicago truncatula</name>
    <name type="common">Barrel medic</name>
    <name type="synonym">Medicago tribuloides</name>
    <dbReference type="NCBI Taxonomy" id="3880"/>
    <lineage>
        <taxon>Eukaryota</taxon>
        <taxon>Viridiplantae</taxon>
        <taxon>Streptophyta</taxon>
        <taxon>Embryophyta</taxon>
        <taxon>Tracheophyta</taxon>
        <taxon>Spermatophyta</taxon>
        <taxon>Magnoliopsida</taxon>
        <taxon>eudicotyledons</taxon>
        <taxon>Gunneridae</taxon>
        <taxon>Pentapetalae</taxon>
        <taxon>rosids</taxon>
        <taxon>fabids</taxon>
        <taxon>Fabales</taxon>
        <taxon>Fabaceae</taxon>
        <taxon>Papilionoideae</taxon>
        <taxon>50 kb inversion clade</taxon>
        <taxon>NPAAA clade</taxon>
        <taxon>Hologalegina</taxon>
        <taxon>IRL clade</taxon>
        <taxon>Trifolieae</taxon>
        <taxon>Medicago</taxon>
    </lineage>
</organism>
<keyword evidence="1" id="KW-0812">Transmembrane</keyword>